<organism evidence="7 8">
    <name type="scientific">Silvibacterium dinghuense</name>
    <dbReference type="NCBI Taxonomy" id="1560006"/>
    <lineage>
        <taxon>Bacteria</taxon>
        <taxon>Pseudomonadati</taxon>
        <taxon>Acidobacteriota</taxon>
        <taxon>Terriglobia</taxon>
        <taxon>Terriglobales</taxon>
        <taxon>Acidobacteriaceae</taxon>
        <taxon>Silvibacterium</taxon>
    </lineage>
</organism>
<evidence type="ECO:0000256" key="5">
    <source>
        <dbReference type="SAM" id="MobiDB-lite"/>
    </source>
</evidence>
<name>A0A4Q1SKM4_9BACT</name>
<dbReference type="InterPro" id="IPR036909">
    <property type="entry name" value="Cyt_c-like_dom_sf"/>
</dbReference>
<keyword evidence="3 4" id="KW-0408">Iron</keyword>
<comment type="caution">
    <text evidence="7">The sequence shown here is derived from an EMBL/GenBank/DDBJ whole genome shotgun (WGS) entry which is preliminary data.</text>
</comment>
<dbReference type="SUPFAM" id="SSF46626">
    <property type="entry name" value="Cytochrome c"/>
    <property type="match status" value="1"/>
</dbReference>
<evidence type="ECO:0000313" key="8">
    <source>
        <dbReference type="Proteomes" id="UP000290253"/>
    </source>
</evidence>
<evidence type="ECO:0000313" key="7">
    <source>
        <dbReference type="EMBL" id="RXS98248.1"/>
    </source>
</evidence>
<dbReference type="PANTHER" id="PTHR40394:SF2">
    <property type="entry name" value="QUINOL:CYTOCHROME C OXIDOREDUCTASE MEMBRANE PROTEIN"/>
    <property type="match status" value="1"/>
</dbReference>
<keyword evidence="8" id="KW-1185">Reference proteome</keyword>
<dbReference type="AlphaFoldDB" id="A0A4Q1SKM4"/>
<evidence type="ECO:0000256" key="3">
    <source>
        <dbReference type="ARBA" id="ARBA00023004"/>
    </source>
</evidence>
<dbReference type="GO" id="GO:0009055">
    <property type="term" value="F:electron transfer activity"/>
    <property type="evidence" value="ECO:0007669"/>
    <property type="project" value="InterPro"/>
</dbReference>
<dbReference type="GO" id="GO:0020037">
    <property type="term" value="F:heme binding"/>
    <property type="evidence" value="ECO:0007669"/>
    <property type="project" value="InterPro"/>
</dbReference>
<dbReference type="InterPro" id="IPR009056">
    <property type="entry name" value="Cyt_c-like_dom"/>
</dbReference>
<dbReference type="PANTHER" id="PTHR40394">
    <property type="entry name" value="LIPOPROTEIN-RELATED"/>
    <property type="match status" value="1"/>
</dbReference>
<keyword evidence="2 4" id="KW-0479">Metal-binding</keyword>
<dbReference type="OrthoDB" id="9773456at2"/>
<sequence>MHDQPKFIPQRGTDFFADGRSARPQVEHTVARGQLHEDEYFYTGLVDGKEQDAMPFPVTMTVLERGQERFNVYCTPCHSRVGNGAGMIVQRGYKPAGNFHDPKRLAEPLSHYFYVMSNGYGAMPDYSAQLPPADRWAVAAYIRALQLSQNATTADVPQGTQVEPLSSIAEQEGLPAAYAGAWAMPETAVSAKPTGRVAAGAPEEDQAAPASKNHSPMNPETSPAGTKNTSPAAAGSTH</sequence>
<dbReference type="GO" id="GO:0046872">
    <property type="term" value="F:metal ion binding"/>
    <property type="evidence" value="ECO:0007669"/>
    <property type="project" value="UniProtKB-KW"/>
</dbReference>
<evidence type="ECO:0000256" key="1">
    <source>
        <dbReference type="ARBA" id="ARBA00022617"/>
    </source>
</evidence>
<dbReference type="Proteomes" id="UP000290253">
    <property type="component" value="Unassembled WGS sequence"/>
</dbReference>
<reference evidence="7 8" key="1">
    <citation type="journal article" date="2016" name="Int. J. Syst. Evol. Microbiol.">
        <title>Acidipila dinghuensis sp. nov., an acidobacterium isolated from forest soil.</title>
        <authorList>
            <person name="Jiang Y.W."/>
            <person name="Wang J."/>
            <person name="Chen M.H."/>
            <person name="Lv Y.Y."/>
            <person name="Qiu L.H."/>
        </authorList>
    </citation>
    <scope>NUCLEOTIDE SEQUENCE [LARGE SCALE GENOMIC DNA]</scope>
    <source>
        <strain evidence="7 8">DHOF10</strain>
    </source>
</reference>
<feature type="domain" description="Cytochrome c" evidence="6">
    <location>
        <begin position="61"/>
        <end position="146"/>
    </location>
</feature>
<dbReference type="PROSITE" id="PS51007">
    <property type="entry name" value="CYTC"/>
    <property type="match status" value="1"/>
</dbReference>
<accession>A0A4Q1SKM4</accession>
<protein>
    <submittedName>
        <fullName evidence="7">Cytochrome c</fullName>
    </submittedName>
</protein>
<evidence type="ECO:0000259" key="6">
    <source>
        <dbReference type="PROSITE" id="PS51007"/>
    </source>
</evidence>
<feature type="compositionally biased region" description="Polar residues" evidence="5">
    <location>
        <begin position="212"/>
        <end position="238"/>
    </location>
</feature>
<dbReference type="EMBL" id="SDMK01000001">
    <property type="protein sequence ID" value="RXS98248.1"/>
    <property type="molecule type" value="Genomic_DNA"/>
</dbReference>
<keyword evidence="1 4" id="KW-0349">Heme</keyword>
<proteinExistence type="predicted"/>
<dbReference type="Gene3D" id="1.10.760.10">
    <property type="entry name" value="Cytochrome c-like domain"/>
    <property type="match status" value="1"/>
</dbReference>
<gene>
    <name evidence="7" type="ORF">ESZ00_09010</name>
</gene>
<evidence type="ECO:0000256" key="2">
    <source>
        <dbReference type="ARBA" id="ARBA00022723"/>
    </source>
</evidence>
<evidence type="ECO:0000256" key="4">
    <source>
        <dbReference type="PROSITE-ProRule" id="PRU00433"/>
    </source>
</evidence>
<feature type="region of interest" description="Disordered" evidence="5">
    <location>
        <begin position="193"/>
        <end position="238"/>
    </location>
</feature>
<dbReference type="Pfam" id="PF13442">
    <property type="entry name" value="Cytochrome_CBB3"/>
    <property type="match status" value="1"/>
</dbReference>